<dbReference type="OrthoDB" id="9800498at2"/>
<dbReference type="NCBIfam" id="NF009292">
    <property type="entry name" value="PRK12651.1-3"/>
    <property type="match status" value="1"/>
</dbReference>
<keyword evidence="7 8" id="KW-0472">Membrane</keyword>
<feature type="transmembrane region" description="Helical" evidence="8">
    <location>
        <begin position="12"/>
        <end position="41"/>
    </location>
</feature>
<dbReference type="RefSeq" id="WP_033016295.1">
    <property type="nucleotide sequence ID" value="NZ_CBCSGJ010000007.1"/>
</dbReference>
<dbReference type="EMBL" id="LQYV01000142">
    <property type="protein sequence ID" value="KYD20893.1"/>
    <property type="molecule type" value="Genomic_DNA"/>
</dbReference>
<evidence type="ECO:0000313" key="9">
    <source>
        <dbReference type="EMBL" id="KAF6510637.1"/>
    </source>
</evidence>
<evidence type="ECO:0000256" key="5">
    <source>
        <dbReference type="ARBA" id="ARBA00022692"/>
    </source>
</evidence>
<name>A0A150M8K5_GEOSE</name>
<keyword evidence="6 8" id="KW-1133">Transmembrane helix</keyword>
<dbReference type="AlphaFoldDB" id="A0A150M8K5"/>
<comment type="subcellular location">
    <subcellularLocation>
        <location evidence="1">Cell membrane</location>
        <topology evidence="1">Multi-pass membrane protein</topology>
    </subcellularLocation>
</comment>
<dbReference type="GO" id="GO:0005886">
    <property type="term" value="C:plasma membrane"/>
    <property type="evidence" value="ECO:0007669"/>
    <property type="project" value="UniProtKB-SubCell"/>
</dbReference>
<evidence type="ECO:0000313" key="12">
    <source>
        <dbReference type="Proteomes" id="UP000773850"/>
    </source>
</evidence>
<comment type="caution">
    <text evidence="10">The sequence shown here is derived from an EMBL/GenBank/DDBJ whole genome shotgun (WGS) entry which is preliminary data.</text>
</comment>
<reference evidence="9 12" key="2">
    <citation type="submission" date="2016-03" db="EMBL/GenBank/DDBJ databases">
        <title>Spore heat resistance.</title>
        <authorList>
            <person name="Boekhorst J."/>
            <person name="Berendsen E.M."/>
            <person name="Wells-Bennik M.H."/>
            <person name="Kuipers O.P."/>
        </authorList>
    </citation>
    <scope>NUCLEOTIDE SEQUENCE [LARGE SCALE GENOMIC DNA]</scope>
    <source>
        <strain evidence="9 12">GS8</strain>
    </source>
</reference>
<dbReference type="Proteomes" id="UP000773850">
    <property type="component" value="Unassembled WGS sequence"/>
</dbReference>
<reference evidence="10 11" key="1">
    <citation type="submission" date="2016-01" db="EMBL/GenBank/DDBJ databases">
        <title>Draft Genome Sequences of Seven Thermophilic Sporeformers Isolated from Foods.</title>
        <authorList>
            <person name="Berendsen E.M."/>
            <person name="Wells-Bennik M.H."/>
            <person name="Krawcyk A.O."/>
            <person name="De Jong A."/>
            <person name="Holsappel S."/>
            <person name="Eijlander R.T."/>
            <person name="Kuipers O.P."/>
        </authorList>
    </citation>
    <scope>NUCLEOTIDE SEQUENCE [LARGE SCALE GENOMIC DNA]</scope>
    <source>
        <strain evidence="10 11">B4109</strain>
    </source>
</reference>
<keyword evidence="3" id="KW-0813">Transport</keyword>
<feature type="transmembrane region" description="Helical" evidence="8">
    <location>
        <begin position="47"/>
        <end position="65"/>
    </location>
</feature>
<dbReference type="GO" id="GO:0015297">
    <property type="term" value="F:antiporter activity"/>
    <property type="evidence" value="ECO:0007669"/>
    <property type="project" value="UniProtKB-KW"/>
</dbReference>
<evidence type="ECO:0000313" key="10">
    <source>
        <dbReference type="EMBL" id="KYD20893.1"/>
    </source>
</evidence>
<comment type="similarity">
    <text evidence="2">Belongs to the CPA3 antiporters (TC 2.A.63) subunit E family.</text>
</comment>
<evidence type="ECO:0000256" key="3">
    <source>
        <dbReference type="ARBA" id="ARBA00022449"/>
    </source>
</evidence>
<dbReference type="GO" id="GO:0008324">
    <property type="term" value="F:monoatomic cation transmembrane transporter activity"/>
    <property type="evidence" value="ECO:0007669"/>
    <property type="project" value="InterPro"/>
</dbReference>
<dbReference type="InterPro" id="IPR002758">
    <property type="entry name" value="Cation_antiport_E"/>
</dbReference>
<gene>
    <name evidence="10" type="ORF">B4109_2474</name>
    <name evidence="9" type="ORF">GS8_2794</name>
</gene>
<keyword evidence="5 8" id="KW-0812">Transmembrane</keyword>
<protein>
    <submittedName>
        <fullName evidence="9">Na(+) H(+) antiporter subunit E</fullName>
    </submittedName>
</protein>
<dbReference type="PIRSF" id="PIRSF019239">
    <property type="entry name" value="MrpE"/>
    <property type="match status" value="1"/>
</dbReference>
<dbReference type="PANTHER" id="PTHR34584:SF1">
    <property type="entry name" value="NA(+)_H(+) ANTIPORTER SUBUNIT E1"/>
    <property type="match status" value="1"/>
</dbReference>
<dbReference type="PATRIC" id="fig|1422.14.peg.394"/>
<accession>A0A150M8K5</accession>
<organism evidence="10 11">
    <name type="scientific">Geobacillus stearothermophilus</name>
    <name type="common">Bacillus stearothermophilus</name>
    <dbReference type="NCBI Taxonomy" id="1422"/>
    <lineage>
        <taxon>Bacteria</taxon>
        <taxon>Bacillati</taxon>
        <taxon>Bacillota</taxon>
        <taxon>Bacilli</taxon>
        <taxon>Bacillales</taxon>
        <taxon>Anoxybacillaceae</taxon>
        <taxon>Geobacillus</taxon>
    </lineage>
</organism>
<dbReference type="GeneID" id="89612451"/>
<dbReference type="Pfam" id="PF01899">
    <property type="entry name" value="MNHE"/>
    <property type="match status" value="1"/>
</dbReference>
<dbReference type="PANTHER" id="PTHR34584">
    <property type="entry name" value="NA(+)/H(+) ANTIPORTER SUBUNIT E1"/>
    <property type="match status" value="1"/>
</dbReference>
<keyword evidence="12" id="KW-1185">Reference proteome</keyword>
<evidence type="ECO:0000256" key="2">
    <source>
        <dbReference type="ARBA" id="ARBA00006228"/>
    </source>
</evidence>
<dbReference type="EMBL" id="LUCS01000028">
    <property type="protein sequence ID" value="KAF6510637.1"/>
    <property type="molecule type" value="Genomic_DNA"/>
</dbReference>
<evidence type="ECO:0000313" key="11">
    <source>
        <dbReference type="Proteomes" id="UP000075424"/>
    </source>
</evidence>
<evidence type="ECO:0000256" key="6">
    <source>
        <dbReference type="ARBA" id="ARBA00022989"/>
    </source>
</evidence>
<evidence type="ECO:0000256" key="1">
    <source>
        <dbReference type="ARBA" id="ARBA00004651"/>
    </source>
</evidence>
<dbReference type="Proteomes" id="UP000075424">
    <property type="component" value="Unassembled WGS sequence"/>
</dbReference>
<evidence type="ECO:0000256" key="4">
    <source>
        <dbReference type="ARBA" id="ARBA00022475"/>
    </source>
</evidence>
<proteinExistence type="inferred from homology"/>
<sequence>MAQQLLINVILAFVWMFLADSFSGSSFVIGYLLGFGIIFVLRRYFSTTFYAVPLFVIGKLALIFIKELLLANWAVLKIVLSPSLDMKPCIFALPLEVRRNWEITLLSSLITLTPGTFVIDVSDDKKEIYIHTIDAPDVDEVIRQIKTSFEKTILEVSR</sequence>
<keyword evidence="4" id="KW-1003">Cell membrane</keyword>
<evidence type="ECO:0000256" key="7">
    <source>
        <dbReference type="ARBA" id="ARBA00023136"/>
    </source>
</evidence>
<keyword evidence="3" id="KW-0050">Antiport</keyword>
<evidence type="ECO:0000256" key="8">
    <source>
        <dbReference type="SAM" id="Phobius"/>
    </source>
</evidence>